<organism evidence="1 2">
    <name type="scientific">Nocardia terrae</name>
    <dbReference type="NCBI Taxonomy" id="2675851"/>
    <lineage>
        <taxon>Bacteria</taxon>
        <taxon>Bacillati</taxon>
        <taxon>Actinomycetota</taxon>
        <taxon>Actinomycetes</taxon>
        <taxon>Mycobacteriales</taxon>
        <taxon>Nocardiaceae</taxon>
        <taxon>Nocardia</taxon>
    </lineage>
</organism>
<sequence>MRVSAPLVRDPGVLGAVIGSISVRESCLVVPVRVIDRRGDIVAHPQGSGWPNIHKSAISA</sequence>
<dbReference type="Proteomes" id="UP000466794">
    <property type="component" value="Unassembled WGS sequence"/>
</dbReference>
<comment type="caution">
    <text evidence="1">The sequence shown here is derived from an EMBL/GenBank/DDBJ whole genome shotgun (WGS) entry which is preliminary data.</text>
</comment>
<evidence type="ECO:0000313" key="1">
    <source>
        <dbReference type="EMBL" id="MVU82478.1"/>
    </source>
</evidence>
<protein>
    <submittedName>
        <fullName evidence="1">Uncharacterized protein</fullName>
    </submittedName>
</protein>
<reference evidence="1 2" key="1">
    <citation type="submission" date="2019-12" db="EMBL/GenBank/DDBJ databases">
        <title>Nocardia sp. nov. ET3-3 isolated from soil.</title>
        <authorList>
            <person name="Kanchanasin P."/>
            <person name="Tanasupawat S."/>
            <person name="Yuki M."/>
            <person name="Kudo T."/>
        </authorList>
    </citation>
    <scope>NUCLEOTIDE SEQUENCE [LARGE SCALE GENOMIC DNA]</scope>
    <source>
        <strain evidence="1 2">ET3-3</strain>
    </source>
</reference>
<gene>
    <name evidence="1" type="ORF">GPX89_35265</name>
</gene>
<dbReference type="RefSeq" id="WP_157392076.1">
    <property type="nucleotide sequence ID" value="NZ_WRPP01000009.1"/>
</dbReference>
<keyword evidence="2" id="KW-1185">Reference proteome</keyword>
<dbReference type="AlphaFoldDB" id="A0A7K1V8R0"/>
<accession>A0A7K1V8R0</accession>
<proteinExistence type="predicted"/>
<evidence type="ECO:0000313" key="2">
    <source>
        <dbReference type="Proteomes" id="UP000466794"/>
    </source>
</evidence>
<name>A0A7K1V8R0_9NOCA</name>
<dbReference type="EMBL" id="WRPP01000009">
    <property type="protein sequence ID" value="MVU82478.1"/>
    <property type="molecule type" value="Genomic_DNA"/>
</dbReference>